<dbReference type="Proteomes" id="UP000286678">
    <property type="component" value="Unassembled WGS sequence"/>
</dbReference>
<feature type="region of interest" description="Disordered" evidence="1">
    <location>
        <begin position="257"/>
        <end position="278"/>
    </location>
</feature>
<dbReference type="OrthoDB" id="6225804at2"/>
<feature type="signal peptide" evidence="2">
    <location>
        <begin position="1"/>
        <end position="23"/>
    </location>
</feature>
<keyword evidence="4" id="KW-1185">Reference proteome</keyword>
<feature type="chain" id="PRO_5019469196" evidence="2">
    <location>
        <begin position="24"/>
        <end position="278"/>
    </location>
</feature>
<reference evidence="4" key="1">
    <citation type="journal article" date="2018" name="Front. Microbiol.">
        <title>Genome-Based Analysis Reveals the Taxonomy and Diversity of the Family Idiomarinaceae.</title>
        <authorList>
            <person name="Liu Y."/>
            <person name="Lai Q."/>
            <person name="Shao Z."/>
        </authorList>
    </citation>
    <scope>NUCLEOTIDE SEQUENCE [LARGE SCALE GENOMIC DNA]</scope>
    <source>
        <strain evidence="4">SW15</strain>
    </source>
</reference>
<accession>A0A432XDZ7</accession>
<evidence type="ECO:0000256" key="2">
    <source>
        <dbReference type="SAM" id="SignalP"/>
    </source>
</evidence>
<dbReference type="AlphaFoldDB" id="A0A432XDZ7"/>
<dbReference type="RefSeq" id="WP_126834249.1">
    <property type="nucleotide sequence ID" value="NZ_PIPT01000007.1"/>
</dbReference>
<name>A0A432XDZ7_9GAMM</name>
<organism evidence="3 4">
    <name type="scientific">Pseudidiomarina aquimaris</name>
    <dbReference type="NCBI Taxonomy" id="641841"/>
    <lineage>
        <taxon>Bacteria</taxon>
        <taxon>Pseudomonadati</taxon>
        <taxon>Pseudomonadota</taxon>
        <taxon>Gammaproteobacteria</taxon>
        <taxon>Alteromonadales</taxon>
        <taxon>Idiomarinaceae</taxon>
        <taxon>Pseudidiomarina</taxon>
    </lineage>
</organism>
<proteinExistence type="predicted"/>
<gene>
    <name evidence="3" type="ORF">CWE21_09720</name>
</gene>
<sequence length="278" mass="31057">MLKLTSILLLGSALLFGSAAAMASELDASAYQQKLEQHLAQLPVTPTDTLQVNLNASFEALNLRNDKREFGQLTTAVRTSADGLQVSYPAEVIRLLNQGRSDDTPSETAFAMEYFDVAELVDLFHPRDAIIERIRIGNLVRVVAMPEQQQLRFEYALPLDALIDDEELRGYVNEFEADYHLTVTEELYPVKAELNFYGDGSAYFFFDVNAAGKSIEHYALHDGYLFVSESESSQDFESTFSERRFSTSFVANQIADNSDAERHSTASLNDDVPQLAVD</sequence>
<evidence type="ECO:0000256" key="1">
    <source>
        <dbReference type="SAM" id="MobiDB-lite"/>
    </source>
</evidence>
<evidence type="ECO:0000313" key="3">
    <source>
        <dbReference type="EMBL" id="RUO46872.1"/>
    </source>
</evidence>
<evidence type="ECO:0000313" key="4">
    <source>
        <dbReference type="Proteomes" id="UP000286678"/>
    </source>
</evidence>
<dbReference type="EMBL" id="PIPT01000007">
    <property type="protein sequence ID" value="RUO46872.1"/>
    <property type="molecule type" value="Genomic_DNA"/>
</dbReference>
<keyword evidence="2" id="KW-0732">Signal</keyword>
<protein>
    <submittedName>
        <fullName evidence="3">Uncharacterized protein</fullName>
    </submittedName>
</protein>
<comment type="caution">
    <text evidence="3">The sequence shown here is derived from an EMBL/GenBank/DDBJ whole genome shotgun (WGS) entry which is preliminary data.</text>
</comment>